<feature type="transmembrane region" description="Helical" evidence="2">
    <location>
        <begin position="198"/>
        <end position="218"/>
    </location>
</feature>
<feature type="transmembrane region" description="Helical" evidence="2">
    <location>
        <begin position="288"/>
        <end position="309"/>
    </location>
</feature>
<feature type="transmembrane region" description="Helical" evidence="2">
    <location>
        <begin position="133"/>
        <end position="150"/>
    </location>
</feature>
<dbReference type="EMBL" id="DXCF01000031">
    <property type="protein sequence ID" value="HIZ10020.1"/>
    <property type="molecule type" value="Genomic_DNA"/>
</dbReference>
<reference evidence="3" key="1">
    <citation type="journal article" date="2021" name="PeerJ">
        <title>Extensive microbial diversity within the chicken gut microbiome revealed by metagenomics and culture.</title>
        <authorList>
            <person name="Gilroy R."/>
            <person name="Ravi A."/>
            <person name="Getino M."/>
            <person name="Pursley I."/>
            <person name="Horton D.L."/>
            <person name="Alikhan N.F."/>
            <person name="Baker D."/>
            <person name="Gharbi K."/>
            <person name="Hall N."/>
            <person name="Watson M."/>
            <person name="Adriaenssens E.M."/>
            <person name="Foster-Nyarko E."/>
            <person name="Jarju S."/>
            <person name="Secka A."/>
            <person name="Antonio M."/>
            <person name="Oren A."/>
            <person name="Chaudhuri R.R."/>
            <person name="La Ragione R."/>
            <person name="Hildebrand F."/>
            <person name="Pallen M.J."/>
        </authorList>
    </citation>
    <scope>NUCLEOTIDE SEQUENCE</scope>
    <source>
        <strain evidence="3">CHK192-19661</strain>
    </source>
</reference>
<accession>A0A9D2D7U1</accession>
<dbReference type="AlphaFoldDB" id="A0A9D2D7U1"/>
<comment type="caution">
    <text evidence="3">The sequence shown here is derived from an EMBL/GenBank/DDBJ whole genome shotgun (WGS) entry which is preliminary data.</text>
</comment>
<feature type="transmembrane region" description="Helical" evidence="2">
    <location>
        <begin position="170"/>
        <end position="189"/>
    </location>
</feature>
<sequence length="428" mass="46078">MHLTRRIPNILLAAVTAAAYIWACFAANFAEQFVCLNSAAAVLGSAARWIASAGFIALPAALLYGEQRCRAAAIFAVLPATLFGLAFSGPYFAVCPAETHEIAAYAAVNLSVLASCTYLAFGGLPTKKEAAGAAKLLPLLLLGVFPLNIFMQVQPLMTAKFLLFRNFGPWHIFFILLLVAATVAVYFLLRKKSGEERFVALFLLSLALFFQLAARFSFVRLNDYQTAKGIVGALPLYVCSFGIMLLPFAIISGSSFFRGALFMINCPGAIIAFVWPDTGPVTVLHYNVTYFVFSHILLFVVTAHLAISLGGAPRRAHLGHLAYAIAAYYLLMVILNAVAVRFGGGYDPNFSFVAKCPLPLPLHELLPVHLGILCFSPPYIAILCAVQFALCLVTYFLYRLIARLAGGAKGGKGGTPGEIQKISRSTGV</sequence>
<feature type="transmembrane region" description="Helical" evidence="2">
    <location>
        <begin position="230"/>
        <end position="249"/>
    </location>
</feature>
<feature type="transmembrane region" description="Helical" evidence="2">
    <location>
        <begin position="42"/>
        <end position="64"/>
    </location>
</feature>
<keyword evidence="2" id="KW-0472">Membrane</keyword>
<reference evidence="3" key="2">
    <citation type="submission" date="2021-04" db="EMBL/GenBank/DDBJ databases">
        <authorList>
            <person name="Gilroy R."/>
        </authorList>
    </citation>
    <scope>NUCLEOTIDE SEQUENCE</scope>
    <source>
        <strain evidence="3">CHK192-19661</strain>
    </source>
</reference>
<feature type="transmembrane region" description="Helical" evidence="2">
    <location>
        <begin position="256"/>
        <end position="276"/>
    </location>
</feature>
<dbReference type="Pfam" id="PF14808">
    <property type="entry name" value="TMEM164"/>
    <property type="match status" value="1"/>
</dbReference>
<feature type="transmembrane region" description="Helical" evidence="2">
    <location>
        <begin position="102"/>
        <end position="121"/>
    </location>
</feature>
<keyword evidence="2" id="KW-1133">Transmembrane helix</keyword>
<feature type="region of interest" description="Disordered" evidence="1">
    <location>
        <begin position="408"/>
        <end position="428"/>
    </location>
</feature>
<dbReference type="Proteomes" id="UP000824025">
    <property type="component" value="Unassembled WGS sequence"/>
</dbReference>
<feature type="transmembrane region" description="Helical" evidence="2">
    <location>
        <begin position="321"/>
        <end position="342"/>
    </location>
</feature>
<gene>
    <name evidence="3" type="ORF">H9726_05995</name>
</gene>
<evidence type="ECO:0000313" key="4">
    <source>
        <dbReference type="Proteomes" id="UP000824025"/>
    </source>
</evidence>
<feature type="transmembrane region" description="Helical" evidence="2">
    <location>
        <begin position="379"/>
        <end position="398"/>
    </location>
</feature>
<evidence type="ECO:0000256" key="2">
    <source>
        <dbReference type="SAM" id="Phobius"/>
    </source>
</evidence>
<keyword evidence="2" id="KW-0812">Transmembrane</keyword>
<organism evidence="3 4">
    <name type="scientific">Candidatus Borkfalkia avicola</name>
    <dbReference type="NCBI Taxonomy" id="2838503"/>
    <lineage>
        <taxon>Bacteria</taxon>
        <taxon>Bacillati</taxon>
        <taxon>Bacillota</taxon>
        <taxon>Clostridia</taxon>
        <taxon>Christensenellales</taxon>
        <taxon>Christensenellaceae</taxon>
        <taxon>Candidatus Borkfalkia</taxon>
    </lineage>
</organism>
<feature type="transmembrane region" description="Helical" evidence="2">
    <location>
        <begin position="71"/>
        <end position="90"/>
    </location>
</feature>
<proteinExistence type="predicted"/>
<protein>
    <submittedName>
        <fullName evidence="3">YwaF family protein</fullName>
    </submittedName>
</protein>
<name>A0A9D2D7U1_9FIRM</name>
<evidence type="ECO:0000313" key="3">
    <source>
        <dbReference type="EMBL" id="HIZ10020.1"/>
    </source>
</evidence>
<evidence type="ECO:0000256" key="1">
    <source>
        <dbReference type="SAM" id="MobiDB-lite"/>
    </source>
</evidence>